<comment type="subcellular location">
    <subcellularLocation>
        <location evidence="1">Nucleus</location>
    </subcellularLocation>
</comment>
<dbReference type="GO" id="GO:0006351">
    <property type="term" value="P:DNA-templated transcription"/>
    <property type="evidence" value="ECO:0007669"/>
    <property type="project" value="InterPro"/>
</dbReference>
<evidence type="ECO:0000256" key="7">
    <source>
        <dbReference type="ARBA" id="ARBA00022723"/>
    </source>
</evidence>
<feature type="region of interest" description="Disordered" evidence="16">
    <location>
        <begin position="1121"/>
        <end position="1144"/>
    </location>
</feature>
<dbReference type="GO" id="GO:0005634">
    <property type="term" value="C:nucleus"/>
    <property type="evidence" value="ECO:0007669"/>
    <property type="project" value="UniProtKB-SubCell"/>
</dbReference>
<dbReference type="InterPro" id="IPR007080">
    <property type="entry name" value="RNA_pol_Rpb1_1"/>
</dbReference>
<evidence type="ECO:0000256" key="13">
    <source>
        <dbReference type="ARBA" id="ARBA00058108"/>
    </source>
</evidence>
<evidence type="ECO:0000256" key="2">
    <source>
        <dbReference type="ARBA" id="ARBA00007207"/>
    </source>
</evidence>
<dbReference type="EMBL" id="HBEQ01014296">
    <property type="protein sequence ID" value="CAD8525698.1"/>
    <property type="molecule type" value="Transcribed_RNA"/>
</dbReference>
<dbReference type="GO" id="GO:0000428">
    <property type="term" value="C:DNA-directed RNA polymerase complex"/>
    <property type="evidence" value="ECO:0007669"/>
    <property type="project" value="UniProtKB-KW"/>
</dbReference>
<comment type="subunit">
    <text evidence="3">Component of the RNA polymerase III (Pol III) complex consisting of 17 subunits.</text>
</comment>
<evidence type="ECO:0000256" key="5">
    <source>
        <dbReference type="ARBA" id="ARBA00022679"/>
    </source>
</evidence>
<comment type="similarity">
    <text evidence="2">Belongs to the RNA polymerase beta' chain family. RpoC1 subfamily.</text>
</comment>
<name>A0A7S0ILR4_MICPS</name>
<dbReference type="CDD" id="cd02736">
    <property type="entry name" value="RNAP_III_Rpc1_C"/>
    <property type="match status" value="1"/>
</dbReference>
<dbReference type="Pfam" id="PF04997">
    <property type="entry name" value="RNA_pol_Rpb1_1"/>
    <property type="match status" value="1"/>
</dbReference>
<feature type="compositionally biased region" description="Basic and acidic residues" evidence="16">
    <location>
        <begin position="1020"/>
        <end position="1030"/>
    </location>
</feature>
<dbReference type="Gene3D" id="6.20.50.80">
    <property type="match status" value="1"/>
</dbReference>
<evidence type="ECO:0000256" key="6">
    <source>
        <dbReference type="ARBA" id="ARBA00022695"/>
    </source>
</evidence>
<evidence type="ECO:0000259" key="17">
    <source>
        <dbReference type="SMART" id="SM00663"/>
    </source>
</evidence>
<dbReference type="InterPro" id="IPR042102">
    <property type="entry name" value="RNA_pol_Rpb1_3_sf"/>
</dbReference>
<dbReference type="PANTHER" id="PTHR48446:SF1">
    <property type="entry name" value="DNA-DIRECTED RNA POLYMERASE SUBUNIT BETA' N-TERMINAL SECTION"/>
    <property type="match status" value="1"/>
</dbReference>
<evidence type="ECO:0000256" key="1">
    <source>
        <dbReference type="ARBA" id="ARBA00004123"/>
    </source>
</evidence>
<evidence type="ECO:0000313" key="18">
    <source>
        <dbReference type="EMBL" id="CAD8525698.1"/>
    </source>
</evidence>
<keyword evidence="5 14" id="KW-0808">Transferase</keyword>
<dbReference type="InterPro" id="IPR038120">
    <property type="entry name" value="Rpb1_funnel_sf"/>
</dbReference>
<dbReference type="InterPro" id="IPR006592">
    <property type="entry name" value="RNA_pol_N"/>
</dbReference>
<dbReference type="EC" id="2.7.7.6" evidence="14"/>
<dbReference type="SMART" id="SM00663">
    <property type="entry name" value="RPOLA_N"/>
    <property type="match status" value="1"/>
</dbReference>
<feature type="region of interest" description="Disordered" evidence="16">
    <location>
        <begin position="1020"/>
        <end position="1106"/>
    </location>
</feature>
<dbReference type="PANTHER" id="PTHR48446">
    <property type="entry name" value="DNA-DIRECTED RNA POLYMERASE SUBUNIT BETA' N-TERMINAL SECTION"/>
    <property type="match status" value="1"/>
</dbReference>
<dbReference type="Gene3D" id="2.40.40.20">
    <property type="match status" value="1"/>
</dbReference>
<dbReference type="Gene3D" id="1.10.274.100">
    <property type="entry name" value="RNA polymerase Rpb1, domain 3"/>
    <property type="match status" value="1"/>
</dbReference>
<reference evidence="18" key="1">
    <citation type="submission" date="2021-01" db="EMBL/GenBank/DDBJ databases">
        <authorList>
            <person name="Corre E."/>
            <person name="Pelletier E."/>
            <person name="Niang G."/>
            <person name="Scheremetjew M."/>
            <person name="Finn R."/>
            <person name="Kale V."/>
            <person name="Holt S."/>
            <person name="Cochrane G."/>
            <person name="Meng A."/>
            <person name="Brown T."/>
            <person name="Cohen L."/>
        </authorList>
    </citation>
    <scope>NUCLEOTIDE SEQUENCE</scope>
    <source>
        <strain evidence="18">CCMP1723</strain>
    </source>
</reference>
<dbReference type="InterPro" id="IPR035698">
    <property type="entry name" value="RNAP_III_Rpc1_C"/>
</dbReference>
<dbReference type="FunFam" id="2.40.40.20:FF:000019">
    <property type="entry name" value="DNA-directed RNA polymerase II subunit RPB1"/>
    <property type="match status" value="1"/>
</dbReference>
<proteinExistence type="inferred from homology"/>
<dbReference type="InterPro" id="IPR007081">
    <property type="entry name" value="RNA_pol_Rpb1_5"/>
</dbReference>
<feature type="compositionally biased region" description="Basic and acidic residues" evidence="16">
    <location>
        <begin position="1071"/>
        <end position="1084"/>
    </location>
</feature>
<evidence type="ECO:0000256" key="16">
    <source>
        <dbReference type="SAM" id="MobiDB-lite"/>
    </source>
</evidence>
<dbReference type="InterPro" id="IPR044893">
    <property type="entry name" value="RNA_pol_Rpb1_clamp_domain"/>
</dbReference>
<dbReference type="Gene3D" id="6.10.250.2940">
    <property type="match status" value="1"/>
</dbReference>
<dbReference type="FunFam" id="4.10.860.120:FF:000004">
    <property type="entry name" value="DNA-directed RNA polymerase subunit"/>
    <property type="match status" value="1"/>
</dbReference>
<dbReference type="Pfam" id="PF05000">
    <property type="entry name" value="RNA_pol_Rpb1_4"/>
    <property type="match status" value="1"/>
</dbReference>
<keyword evidence="15" id="KW-0175">Coiled coil</keyword>
<comment type="catalytic activity">
    <reaction evidence="12 14">
        <text>RNA(n) + a ribonucleoside 5'-triphosphate = RNA(n+1) + diphosphate</text>
        <dbReference type="Rhea" id="RHEA:21248"/>
        <dbReference type="Rhea" id="RHEA-COMP:14527"/>
        <dbReference type="Rhea" id="RHEA-COMP:17342"/>
        <dbReference type="ChEBI" id="CHEBI:33019"/>
        <dbReference type="ChEBI" id="CHEBI:61557"/>
        <dbReference type="ChEBI" id="CHEBI:140395"/>
        <dbReference type="EC" id="2.7.7.6"/>
    </reaction>
</comment>
<evidence type="ECO:0000256" key="3">
    <source>
        <dbReference type="ARBA" id="ARBA00011206"/>
    </source>
</evidence>
<sequence length="1665" mass="181707">MPPTASGDGSQQGRNNVEPLEFSKAPFNELNAPRKIRSVRFSLMSPQEIGKCGVFHVFERNLYQMPQRVPLKNGILDPRMGTTDKKGTECATCKGKLIDCAGHFGYVKLELPVFHIGYFKNIIAILQQVCKECSRVMLPEEERQQYLKRFRNPRLEIVPKRALSKKLAEKCKRCRVCPSCGAANGAVKRAGASLKIVHEKYSKNPELMEAYMKEFEEAVKHNDQLKANLSRVQDDLNPIRVESILSKISPMDCELLDIADRPEHLILTHLPVPPVCIRPSVEMEGQAGSNEDDITMKLIQIIEVNNVLRQGLEKGLAINNLMENWDFLQIQCAMYINSELPGLSAQYQGPGKPLRGFVQRLKGKQGRFRGNLSGKRVDFSGRTVISPDPNLRIDEVGVPMHIAKMMTYPEVVSRHNIEMIRERVRNGMNKHPGANFVRFKSGGTQYLKYGDRRRVASELKYGDVVERHLHDGDVLLFNRQPSLHKMSIMAHRARVMPWRTLRFNECVCTPYNADFDGDEMNIHCPQTEEARAEAINLMSVHNNLCTPKNGEILVAATQDFLTASYILTSRDHFLDRAQVGALIAYMGDALMAVDLPTPAIIKPVELWTGKQLFGVLIRPRAVDRVFVNLEVAEKNYSKKDTRHMCPRDGYVCIKNSEIMCGQLGKATLGSGNKNGLFYVLNSEYGSEQTASCMNRVAKLSARWLGTRGFSVGIDDVTPGHRLQDEKGKVVDRGYDACDERIEAFKRGTLALQPGCNAEQTLEAEVLGILSTVRETAGNVCLDELPRHNAPLVMALCGSKGSTINISQMVACVGQQAVGGMRPPDGFAERSLPHFRRGEKTPAAKGFVANSFFSGMRPTEFFFHTMAGREGLVDTAVKTAETGYMSRRLMKALEDLSLRYDGTVRNSTGGIVQLSYGDDGMEPTEMEGADAQPVEFSRLLQHVKGLVPRAGSPLVGEEVVRAALAKIGVSWDEDGEADAAMAIKGNMDVIAGGRQAAAAKASVKAKETVVANERVLRSSRADTGKIVERKSPPARRGSAPAVKVKEEKNEDVVEEVASPPAKAARRSSRRLSGGEKEPPESKKEPPPTPTRSSSRASGRGARSGAAVAAAAAAMGSADVCANGHASEEEEKPVGKKLAPQSHSRKIAVAKAEMHTRAAAMNNEDGAHKIKDGMSVKFKHDLVRFARANLVRAGKPEGHGVGVTEAQLDEFLERCVRKYRAKCIEPGSAVGAVGAQSIGEPGTQMTLKTFHFAGVASMNVTLGVPRMKEIINAAKNISTPIITATLECNDNVKAARVVKGRVEKTTLGEVCKFIDVVFNPSACYVEVCLDPAVISALQLDVTVESVRRSLISAPKLKLKANTVLHAGENLIHVLPPDEESKSKAAAAQGAAAYRRALFHLQTLRSAVPNVIVQGIPSASRAVINDVGRGKYNLVVEGTNLQAVMGVEGVKGTHTTTNHVMEAERTLGIEAARFCIIKEINDTMKAHGMSIDARHSMLLADVMTYKGEVLGITRFGMAKMKDSVLMLASFEKTTDHLFDAALHGRTDTVDGVSECIIMGIPMPVGTGMFKLQHRAMRLETMDEEERKEEDAVVASDGKGAASSVEITELEEAAAGANSNAAELGGGGAGRVGASLKIESEEDLVLPKRPPLLLARLMEEERKIMCGQC</sequence>
<evidence type="ECO:0000256" key="8">
    <source>
        <dbReference type="ARBA" id="ARBA00022833"/>
    </source>
</evidence>
<evidence type="ECO:0000256" key="9">
    <source>
        <dbReference type="ARBA" id="ARBA00022842"/>
    </source>
</evidence>
<dbReference type="InterPro" id="IPR015700">
    <property type="entry name" value="RPC1"/>
</dbReference>
<dbReference type="CDD" id="cd02583">
    <property type="entry name" value="RNAP_III_RPC1_N"/>
    <property type="match status" value="1"/>
</dbReference>
<feature type="region of interest" description="Disordered" evidence="16">
    <location>
        <begin position="1577"/>
        <end position="1596"/>
    </location>
</feature>
<feature type="coiled-coil region" evidence="15">
    <location>
        <begin position="208"/>
        <end position="235"/>
    </location>
</feature>
<keyword evidence="10 14" id="KW-0804">Transcription</keyword>
<keyword evidence="8" id="KW-0862">Zinc</keyword>
<protein>
    <recommendedName>
        <fullName evidence="14">DNA-directed RNA polymerase subunit</fullName>
        <ecNumber evidence="14">2.7.7.6</ecNumber>
    </recommendedName>
</protein>
<dbReference type="InterPro" id="IPR007066">
    <property type="entry name" value="RNA_pol_Rpb1_3"/>
</dbReference>
<feature type="domain" description="RNA polymerase N-terminal" evidence="17">
    <location>
        <begin position="263"/>
        <end position="568"/>
    </location>
</feature>
<keyword evidence="6 14" id="KW-0548">Nucleotidyltransferase</keyword>
<evidence type="ECO:0000256" key="10">
    <source>
        <dbReference type="ARBA" id="ARBA00023163"/>
    </source>
</evidence>
<dbReference type="Gene3D" id="4.10.860.120">
    <property type="entry name" value="RNA polymerase II, clamp domain"/>
    <property type="match status" value="1"/>
</dbReference>
<evidence type="ECO:0000256" key="15">
    <source>
        <dbReference type="SAM" id="Coils"/>
    </source>
</evidence>
<dbReference type="Gene3D" id="3.30.1490.180">
    <property type="entry name" value="RNA polymerase ii"/>
    <property type="match status" value="1"/>
</dbReference>
<dbReference type="GO" id="GO:0046872">
    <property type="term" value="F:metal ion binding"/>
    <property type="evidence" value="ECO:0007669"/>
    <property type="project" value="UniProtKB-KW"/>
</dbReference>
<gene>
    <name evidence="18" type="ORF">MCOM1403_LOCUS11525</name>
</gene>
<feature type="compositionally biased region" description="Low complexity" evidence="16">
    <location>
        <begin position="1089"/>
        <end position="1106"/>
    </location>
</feature>
<organism evidence="18">
    <name type="scientific">Micromonas pusilla</name>
    <name type="common">Picoplanktonic green alga</name>
    <name type="synonym">Chromulina pusilla</name>
    <dbReference type="NCBI Taxonomy" id="38833"/>
    <lineage>
        <taxon>Eukaryota</taxon>
        <taxon>Viridiplantae</taxon>
        <taxon>Chlorophyta</taxon>
        <taxon>Mamiellophyceae</taxon>
        <taxon>Mamiellales</taxon>
        <taxon>Mamiellaceae</taxon>
        <taxon>Micromonas</taxon>
    </lineage>
</organism>
<evidence type="ECO:0000256" key="12">
    <source>
        <dbReference type="ARBA" id="ARBA00048552"/>
    </source>
</evidence>
<dbReference type="Pfam" id="PF04998">
    <property type="entry name" value="RNA_pol_Rpb1_5"/>
    <property type="match status" value="1"/>
</dbReference>
<dbReference type="FunFam" id="1.10.274.100:FF:000008">
    <property type="entry name" value="DNA-directed RNA polymerase subunit"/>
    <property type="match status" value="1"/>
</dbReference>
<dbReference type="SUPFAM" id="SSF64484">
    <property type="entry name" value="beta and beta-prime subunits of DNA dependent RNA-polymerase"/>
    <property type="match status" value="1"/>
</dbReference>
<keyword evidence="7" id="KW-0479">Metal-binding</keyword>
<dbReference type="Pfam" id="PF00623">
    <property type="entry name" value="RNA_pol_Rpb1_2"/>
    <property type="match status" value="1"/>
</dbReference>
<dbReference type="Pfam" id="PF04983">
    <property type="entry name" value="RNA_pol_Rpb1_3"/>
    <property type="match status" value="1"/>
</dbReference>
<dbReference type="Gene3D" id="1.10.150.390">
    <property type="match status" value="1"/>
</dbReference>
<dbReference type="FunFam" id="1.10.150.390:FF:000003">
    <property type="entry name" value="DNA-directed RNA polymerase subunit"/>
    <property type="match status" value="1"/>
</dbReference>
<comment type="function">
    <text evidence="13">DNA-dependent RNA polymerase catalyzes the transcription of DNA into RNA using the four ribonucleoside triphosphates as substrates. Largest and catalytic core component of RNA polymerase III which synthesizes small RNAs, such as 5S rRNA and tRNAs. Forms the polymerase active center together with the second largest subunit. A single-stranded DNA template strand of the promoter is positioned within the central active site cleft of Pol III. A bridging helix emanates from RPC1 and crosses the cleft near the catalytic site and is thought to promote translocation of Pol III by acting as a ratchet that moves the RNA-DNA hybrid through the active site by switching from straight to bent conformations at each step of nucleotide addition.</text>
</comment>
<dbReference type="InterPro" id="IPR000722">
    <property type="entry name" value="RNA_pol_asu"/>
</dbReference>
<keyword evidence="4 14" id="KW-0240">DNA-directed RNA polymerase</keyword>
<evidence type="ECO:0000256" key="14">
    <source>
        <dbReference type="RuleBase" id="RU004279"/>
    </source>
</evidence>
<evidence type="ECO:0000256" key="4">
    <source>
        <dbReference type="ARBA" id="ARBA00022478"/>
    </source>
</evidence>
<dbReference type="GO" id="GO:0003899">
    <property type="term" value="F:DNA-directed RNA polymerase activity"/>
    <property type="evidence" value="ECO:0007669"/>
    <property type="project" value="UniProtKB-EC"/>
</dbReference>
<dbReference type="InterPro" id="IPR007083">
    <property type="entry name" value="RNA_pol_Rpb1_4"/>
</dbReference>
<dbReference type="GO" id="GO:0003677">
    <property type="term" value="F:DNA binding"/>
    <property type="evidence" value="ECO:0007669"/>
    <property type="project" value="InterPro"/>
</dbReference>
<keyword evidence="9" id="KW-0460">Magnesium</keyword>
<dbReference type="Gene3D" id="1.10.132.30">
    <property type="match status" value="1"/>
</dbReference>
<keyword evidence="11" id="KW-0539">Nucleus</keyword>
<accession>A0A7S0ILR4</accession>
<dbReference type="NCBIfam" id="NF006336">
    <property type="entry name" value="PRK08566.1"/>
    <property type="match status" value="1"/>
</dbReference>
<evidence type="ECO:0000256" key="11">
    <source>
        <dbReference type="ARBA" id="ARBA00023242"/>
    </source>
</evidence>
<dbReference type="InterPro" id="IPR035697">
    <property type="entry name" value="RNAP_III_RPC1_N"/>
</dbReference>